<gene>
    <name evidence="2" type="ORF">JOB18_005903</name>
</gene>
<feature type="region of interest" description="Disordered" evidence="1">
    <location>
        <begin position="1"/>
        <end position="28"/>
    </location>
</feature>
<name>A0AAV6QSF1_SOLSE</name>
<protein>
    <submittedName>
        <fullName evidence="2">Uncharacterized protein</fullName>
    </submittedName>
</protein>
<dbReference type="EMBL" id="JAGKHQ010000015">
    <property type="protein sequence ID" value="KAG7495817.1"/>
    <property type="molecule type" value="Genomic_DNA"/>
</dbReference>
<comment type="caution">
    <text evidence="2">The sequence shown here is derived from an EMBL/GenBank/DDBJ whole genome shotgun (WGS) entry which is preliminary data.</text>
</comment>
<evidence type="ECO:0000313" key="2">
    <source>
        <dbReference type="EMBL" id="KAG7495817.1"/>
    </source>
</evidence>
<sequence>MKAERESDEMDCNKGREMKRESKMCAAGKRDAAKDSRFTLLLIRSWKAPEQQDLVLCEEWNSGGNRVLKEAADSGIHHENTEH</sequence>
<reference evidence="2 3" key="1">
    <citation type="journal article" date="2021" name="Sci. Rep.">
        <title>Chromosome anchoring in Senegalese sole (Solea senegalensis) reveals sex-associated markers and genome rearrangements in flatfish.</title>
        <authorList>
            <person name="Guerrero-Cozar I."/>
            <person name="Gomez-Garrido J."/>
            <person name="Berbel C."/>
            <person name="Martinez-Blanch J.F."/>
            <person name="Alioto T."/>
            <person name="Claros M.G."/>
            <person name="Gagnaire P.A."/>
            <person name="Manchado M."/>
        </authorList>
    </citation>
    <scope>NUCLEOTIDE SEQUENCE [LARGE SCALE GENOMIC DNA]</scope>
    <source>
        <strain evidence="2">Sse05_10M</strain>
    </source>
</reference>
<dbReference type="AlphaFoldDB" id="A0AAV6QSF1"/>
<keyword evidence="3" id="KW-1185">Reference proteome</keyword>
<evidence type="ECO:0000256" key="1">
    <source>
        <dbReference type="SAM" id="MobiDB-lite"/>
    </source>
</evidence>
<organism evidence="2 3">
    <name type="scientific">Solea senegalensis</name>
    <name type="common">Senegalese sole</name>
    <dbReference type="NCBI Taxonomy" id="28829"/>
    <lineage>
        <taxon>Eukaryota</taxon>
        <taxon>Metazoa</taxon>
        <taxon>Chordata</taxon>
        <taxon>Craniata</taxon>
        <taxon>Vertebrata</taxon>
        <taxon>Euteleostomi</taxon>
        <taxon>Actinopterygii</taxon>
        <taxon>Neopterygii</taxon>
        <taxon>Teleostei</taxon>
        <taxon>Neoteleostei</taxon>
        <taxon>Acanthomorphata</taxon>
        <taxon>Carangaria</taxon>
        <taxon>Pleuronectiformes</taxon>
        <taxon>Pleuronectoidei</taxon>
        <taxon>Soleidae</taxon>
        <taxon>Solea</taxon>
    </lineage>
</organism>
<proteinExistence type="predicted"/>
<evidence type="ECO:0000313" key="3">
    <source>
        <dbReference type="Proteomes" id="UP000693946"/>
    </source>
</evidence>
<dbReference type="Proteomes" id="UP000693946">
    <property type="component" value="Linkage Group LG3"/>
</dbReference>
<accession>A0AAV6QSF1</accession>